<dbReference type="GeneID" id="100214696"/>
<feature type="domain" description="Glycosyltransferase family 18 catalytic" evidence="17">
    <location>
        <begin position="235"/>
        <end position="269"/>
    </location>
</feature>
<evidence type="ECO:0000259" key="17">
    <source>
        <dbReference type="Pfam" id="PF15024"/>
    </source>
</evidence>
<dbReference type="PANTHER" id="PTHR15075">
    <property type="entry name" value="ALPHA-MANNOSIDE BETA-1,6-N-ACETYLGLUCOSAMINYLTRANSFERASE"/>
    <property type="match status" value="1"/>
</dbReference>
<gene>
    <name evidence="20 21" type="primary">LOC100214696</name>
</gene>
<evidence type="ECO:0000256" key="6">
    <source>
        <dbReference type="ARBA" id="ARBA00022525"/>
    </source>
</evidence>
<dbReference type="PANTHER" id="PTHR15075:SF2">
    <property type="entry name" value="ALPHA-1,6-MANNOSYLGLYCOPROTEIN 6-BETA-N-ACETYLGLUCOSAMINYLTRANSFERASE"/>
    <property type="match status" value="1"/>
</dbReference>
<evidence type="ECO:0000256" key="9">
    <source>
        <dbReference type="ARBA" id="ARBA00022692"/>
    </source>
</evidence>
<proteinExistence type="inferred from homology"/>
<keyword evidence="19" id="KW-1185">Reference proteome</keyword>
<feature type="domain" description="Glycosyltransferase family 18 catalytic" evidence="17">
    <location>
        <begin position="298"/>
        <end position="855"/>
    </location>
</feature>
<keyword evidence="12" id="KW-0333">Golgi apparatus</keyword>
<evidence type="ECO:0000256" key="7">
    <source>
        <dbReference type="ARBA" id="ARBA00022676"/>
    </source>
</evidence>
<protein>
    <recommendedName>
        <fullName evidence="5">alpha-1,6-mannosyl-glycoprotein 6-beta-N-acetylglucosaminyltransferase</fullName>
        <ecNumber evidence="5">2.4.1.155</ecNumber>
    </recommendedName>
</protein>
<keyword evidence="7" id="KW-0328">Glycosyltransferase</keyword>
<evidence type="ECO:0000256" key="10">
    <source>
        <dbReference type="ARBA" id="ARBA00022968"/>
    </source>
</evidence>
<evidence type="ECO:0000313" key="19">
    <source>
        <dbReference type="Proteomes" id="UP001652625"/>
    </source>
</evidence>
<keyword evidence="9 16" id="KW-0812">Transmembrane</keyword>
<dbReference type="Pfam" id="PF15024">
    <property type="entry name" value="Glyco_transf_18"/>
    <property type="match status" value="2"/>
</dbReference>
<comment type="pathway">
    <text evidence="3">Protein modification; protein glycosylation.</text>
</comment>
<dbReference type="Proteomes" id="UP001652625">
    <property type="component" value="Chromosome 06"/>
</dbReference>
<organism evidence="19 20">
    <name type="scientific">Hydra vulgaris</name>
    <name type="common">Hydra</name>
    <name type="synonym">Hydra attenuata</name>
    <dbReference type="NCBI Taxonomy" id="6087"/>
    <lineage>
        <taxon>Eukaryota</taxon>
        <taxon>Metazoa</taxon>
        <taxon>Cnidaria</taxon>
        <taxon>Hydrozoa</taxon>
        <taxon>Hydroidolina</taxon>
        <taxon>Anthoathecata</taxon>
        <taxon>Aplanulata</taxon>
        <taxon>Hydridae</taxon>
        <taxon>Hydra</taxon>
    </lineage>
</organism>
<evidence type="ECO:0000256" key="1">
    <source>
        <dbReference type="ARBA" id="ARBA00004323"/>
    </source>
</evidence>
<keyword evidence="14" id="KW-0325">Glycoprotein</keyword>
<evidence type="ECO:0000256" key="2">
    <source>
        <dbReference type="ARBA" id="ARBA00004613"/>
    </source>
</evidence>
<evidence type="ECO:0000256" key="5">
    <source>
        <dbReference type="ARBA" id="ARBA00012671"/>
    </source>
</evidence>
<evidence type="ECO:0000256" key="16">
    <source>
        <dbReference type="SAM" id="Phobius"/>
    </source>
</evidence>
<keyword evidence="10" id="KW-0735">Signal-anchor</keyword>
<keyword evidence="11 16" id="KW-1133">Transmembrane helix</keyword>
<keyword evidence="6" id="KW-0964">Secreted</keyword>
<evidence type="ECO:0000256" key="11">
    <source>
        <dbReference type="ARBA" id="ARBA00022989"/>
    </source>
</evidence>
<dbReference type="RefSeq" id="XP_065656596.1">
    <property type="nucleotide sequence ID" value="XM_065800524.1"/>
</dbReference>
<keyword evidence="13 16" id="KW-0472">Membrane</keyword>
<comment type="subcellular location">
    <subcellularLocation>
        <location evidence="1">Golgi apparatus membrane</location>
        <topology evidence="1">Single-pass type II membrane protein</topology>
    </subcellularLocation>
    <subcellularLocation>
        <location evidence="2">Secreted</location>
    </subcellularLocation>
</comment>
<dbReference type="InterPro" id="IPR026116">
    <property type="entry name" value="GT18_cat"/>
</dbReference>
<dbReference type="InterPro" id="IPR027833">
    <property type="entry name" value="MGT5A-like_N"/>
</dbReference>
<dbReference type="InterPro" id="IPR052105">
    <property type="entry name" value="MGAT5_Glycosyltransferase"/>
</dbReference>
<feature type="domain" description="MGT5A-like N-terminal" evidence="18">
    <location>
        <begin position="18"/>
        <end position="108"/>
    </location>
</feature>
<dbReference type="EC" id="2.4.1.155" evidence="5"/>
<dbReference type="Pfam" id="PF15027">
    <property type="entry name" value="MGT5A_N"/>
    <property type="match status" value="1"/>
</dbReference>
<evidence type="ECO:0000259" key="18">
    <source>
        <dbReference type="Pfam" id="PF15027"/>
    </source>
</evidence>
<evidence type="ECO:0000313" key="20">
    <source>
        <dbReference type="RefSeq" id="XP_065656596.1"/>
    </source>
</evidence>
<evidence type="ECO:0000256" key="13">
    <source>
        <dbReference type="ARBA" id="ARBA00023136"/>
    </source>
</evidence>
<comment type="catalytic activity">
    <reaction evidence="15">
        <text>N(4)-{beta-D-GlcNAc-(1-&gt;2)-[beta-D-GlcNAc-(1-&gt;4)]-alpha-D-Man-(1-&gt;3)-[beta-D-GlcNAc-(1-&gt;2)-alpha-D-Man-(1-&gt;6)]-beta-D-Man-(1-&gt;4)-beta-D-GlcNAc-(1-&gt;4)-beta-D-GlcNAc}-L-asparaginyl-[protein] + UDP-N-acetyl-alpha-D-glucosamine = N(4)-{beta-D-GlcNAc-(1-&gt;2)-[beta-D-GlcNAc-(1-&gt;4)]-alpha-D-Man-(1-&gt;3)-[beta-D-GlcNAc-(1-&gt;2)-[beta-D-GlcNAc-(1-&gt;6)]-alpha-D-Man-(1-&gt;6)]-beta-D-Man-(1-&gt;4)-beta-D-GlcNAc-(1-&gt;4)-beta-D-GlcNAc}-L-asparaginyl-[protein] + UDP + H(+)</text>
        <dbReference type="Rhea" id="RHEA:16921"/>
        <dbReference type="Rhea" id="RHEA-COMP:14374"/>
        <dbReference type="Rhea" id="RHEA-COMP:14377"/>
        <dbReference type="ChEBI" id="CHEBI:15378"/>
        <dbReference type="ChEBI" id="CHEBI:57705"/>
        <dbReference type="ChEBI" id="CHEBI:58223"/>
        <dbReference type="ChEBI" id="CHEBI:139507"/>
        <dbReference type="ChEBI" id="CHEBI:139510"/>
        <dbReference type="EC" id="2.4.1.155"/>
    </reaction>
</comment>
<evidence type="ECO:0000256" key="15">
    <source>
        <dbReference type="ARBA" id="ARBA00048243"/>
    </source>
</evidence>
<evidence type="ECO:0000256" key="14">
    <source>
        <dbReference type="ARBA" id="ARBA00023180"/>
    </source>
</evidence>
<evidence type="ECO:0000256" key="3">
    <source>
        <dbReference type="ARBA" id="ARBA00004922"/>
    </source>
</evidence>
<accession>A0ABM4C4U5</accession>
<keyword evidence="8" id="KW-0808">Transferase</keyword>
<evidence type="ECO:0000313" key="21">
    <source>
        <dbReference type="RefSeq" id="XP_065656597.1"/>
    </source>
</evidence>
<evidence type="ECO:0000256" key="4">
    <source>
        <dbReference type="ARBA" id="ARBA00007477"/>
    </source>
</evidence>
<evidence type="ECO:0000256" key="12">
    <source>
        <dbReference type="ARBA" id="ARBA00023034"/>
    </source>
</evidence>
<name>A0ABM4C4U5_HYDVU</name>
<sequence length="875" mass="100651">MELPKIRRRYLNTYQFFIVMILLIIIWGMYLLYETNSYNSKLSNSEYLKDEIIKLSKEYINVLAKEKGHISVGSSNTQQTAILLQNMLDRIETLEGDLKRVIINSTLTFRSMFETLSKLNKTIFEFNKTTSFPHYECFVPVDPDFPNCDTKVQWLSVNWNASKYIEAGVNGSLCSFLQYLSYVEHECPKSFRQVIESKKTNIKNLKCEVKPHKDFPDCDAKIKWMRNSWKTDPLYAHHGVDGSDCSIIIYLSEVEGWCPILDGREVETSTCPIPDDPEYPDCKKKIEWMKKYWTSDICYSQLGVNGSQCSFLAYISEYEHFCPLMPGRSHAKLHTDSSFSTLKPNLEQLNFNGLKKILEDTGEPLKVSWVVARMSRMWKSWVNAFNNLKSRMKIDSYSKKKIFIYIGLLADEKIYHFADTAKKGGPLGELVQWSDLIASLYLLGHELVISVSTEKKFKMALGNVLKSSSVTGSCPFFEEPQFDIVYTDYMGMTHIVKEYKNFNSIRCRLRIVDSFGTEADFNVKVGNKVNEYGNLALNLKQYYTMFPHSPDNSFLGFIVESHVSPNEDLIKDKRIALVYGKDVKMWNDPRKIKFLDLVHKYFEVHATFGNPDLKKTEPETYIPSYVVNHGVLESEKLHNLLKQTTVFIGLGFPYEGPAPLEAIADGCFFINPKFLPPIGKENHDFFKTKPTNRRLTSQHPYAEHFIGEPYVFTFDIGNQVEAMKVLEGINEKESQPYLPFEFSYEGMLERLFVFTKYHDFCKQNQTWPPLSVRQVLIGNLGESCVEVCKKKDLLCEPGFFESINVDSSFFKCPKPVKKASLIAPAILNDQCIIQSDRLLFSCISSTDSAKRICPCRNFVKGQTAFPINSLLDDII</sequence>
<reference evidence="20 21" key="1">
    <citation type="submission" date="2025-05" db="UniProtKB">
        <authorList>
            <consortium name="RefSeq"/>
        </authorList>
    </citation>
    <scope>IDENTIFICATION</scope>
</reference>
<comment type="similarity">
    <text evidence="4">Belongs to the glycosyltransferase 18 family.</text>
</comment>
<feature type="transmembrane region" description="Helical" evidence="16">
    <location>
        <begin position="12"/>
        <end position="33"/>
    </location>
</feature>
<dbReference type="RefSeq" id="XP_065656597.1">
    <property type="nucleotide sequence ID" value="XM_065800525.1"/>
</dbReference>
<evidence type="ECO:0000256" key="8">
    <source>
        <dbReference type="ARBA" id="ARBA00022679"/>
    </source>
</evidence>